<evidence type="ECO:0000256" key="4">
    <source>
        <dbReference type="ARBA" id="ARBA00022475"/>
    </source>
</evidence>
<comment type="caution">
    <text evidence="13">The sequence shown here is derived from an EMBL/GenBank/DDBJ whole genome shotgun (WGS) entry which is preliminary data.</text>
</comment>
<dbReference type="GO" id="GO:0006814">
    <property type="term" value="P:sodium ion transport"/>
    <property type="evidence" value="ECO:0007669"/>
    <property type="project" value="UniProtKB-KW"/>
</dbReference>
<feature type="transmembrane region" description="Helical" evidence="12">
    <location>
        <begin position="73"/>
        <end position="93"/>
    </location>
</feature>
<evidence type="ECO:0000256" key="3">
    <source>
        <dbReference type="ARBA" id="ARBA00022448"/>
    </source>
</evidence>
<evidence type="ECO:0000313" key="13">
    <source>
        <dbReference type="EMBL" id="KAK3778555.1"/>
    </source>
</evidence>
<protein>
    <recommendedName>
        <fullName evidence="15">Sodium-coupled monocarboxylate transporter 1</fullName>
    </recommendedName>
</protein>
<evidence type="ECO:0000256" key="8">
    <source>
        <dbReference type="ARBA" id="ARBA00023065"/>
    </source>
</evidence>
<gene>
    <name evidence="13" type="ORF">RRG08_061836</name>
</gene>
<dbReference type="Gene3D" id="1.20.1730.10">
    <property type="entry name" value="Sodium/glucose cotransporter"/>
    <property type="match status" value="1"/>
</dbReference>
<feature type="transmembrane region" description="Helical" evidence="12">
    <location>
        <begin position="538"/>
        <end position="556"/>
    </location>
</feature>
<evidence type="ECO:0000256" key="12">
    <source>
        <dbReference type="SAM" id="Phobius"/>
    </source>
</evidence>
<dbReference type="GO" id="GO:0015293">
    <property type="term" value="F:symporter activity"/>
    <property type="evidence" value="ECO:0007669"/>
    <property type="project" value="TreeGrafter"/>
</dbReference>
<keyword evidence="10" id="KW-0739">Sodium transport</keyword>
<dbReference type="Proteomes" id="UP001283361">
    <property type="component" value="Unassembled WGS sequence"/>
</dbReference>
<feature type="transmembrane region" description="Helical" evidence="12">
    <location>
        <begin position="258"/>
        <end position="279"/>
    </location>
</feature>
<evidence type="ECO:0000256" key="9">
    <source>
        <dbReference type="ARBA" id="ARBA00023136"/>
    </source>
</evidence>
<evidence type="ECO:0000256" key="7">
    <source>
        <dbReference type="ARBA" id="ARBA00023053"/>
    </source>
</evidence>
<reference evidence="13" key="1">
    <citation type="journal article" date="2023" name="G3 (Bethesda)">
        <title>A reference genome for the long-term kleptoplast-retaining sea slug Elysia crispata morphotype clarki.</title>
        <authorList>
            <person name="Eastman K.E."/>
            <person name="Pendleton A.L."/>
            <person name="Shaikh M.A."/>
            <person name="Suttiyut T."/>
            <person name="Ogas R."/>
            <person name="Tomko P."/>
            <person name="Gavelis G."/>
            <person name="Widhalm J.R."/>
            <person name="Wisecaver J.H."/>
        </authorList>
    </citation>
    <scope>NUCLEOTIDE SEQUENCE</scope>
    <source>
        <strain evidence="13">ECLA1</strain>
    </source>
</reference>
<proteinExistence type="inferred from homology"/>
<keyword evidence="8" id="KW-0406">Ion transport</keyword>
<feature type="transmembrane region" description="Helical" evidence="12">
    <location>
        <begin position="183"/>
        <end position="203"/>
    </location>
</feature>
<comment type="subcellular location">
    <subcellularLocation>
        <location evidence="1">Cell membrane</location>
        <topology evidence="1">Multi-pass membrane protein</topology>
    </subcellularLocation>
</comment>
<keyword evidence="14" id="KW-1185">Reference proteome</keyword>
<feature type="transmembrane region" description="Helical" evidence="12">
    <location>
        <begin position="31"/>
        <end position="52"/>
    </location>
</feature>
<evidence type="ECO:0000256" key="5">
    <source>
        <dbReference type="ARBA" id="ARBA00022692"/>
    </source>
</evidence>
<feature type="transmembrane region" description="Helical" evidence="12">
    <location>
        <begin position="105"/>
        <end position="129"/>
    </location>
</feature>
<evidence type="ECO:0000256" key="2">
    <source>
        <dbReference type="ARBA" id="ARBA00006434"/>
    </source>
</evidence>
<dbReference type="PROSITE" id="PS50283">
    <property type="entry name" value="NA_SOLUT_SYMP_3"/>
    <property type="match status" value="1"/>
</dbReference>
<evidence type="ECO:0000256" key="11">
    <source>
        <dbReference type="RuleBase" id="RU362091"/>
    </source>
</evidence>
<dbReference type="InterPro" id="IPR038377">
    <property type="entry name" value="Na/Glc_symporter_sf"/>
</dbReference>
<evidence type="ECO:0000256" key="1">
    <source>
        <dbReference type="ARBA" id="ARBA00004651"/>
    </source>
</evidence>
<feature type="transmembrane region" description="Helical" evidence="12">
    <location>
        <begin position="215"/>
        <end position="238"/>
    </location>
</feature>
<sequence length="643" mass="72436">MTEPSCYNPGVPVEPRFDGDYTHNTGQIKSFTILDFFIFSLSLLIPIIIGFYQGWRRRHTMDFDEYMLARRSMSYLPVGLSLLSTFLSAISALGIPAEVYKHDTLWIWTTPAYFILSLATAHIYMPVFYHLKINSVYEYLELRFNRTVRTVGSSLFIIQTICYMPIVLYAPSLAFSEVSGLNLWGSIVTVGLVCTFYVTVGGVRAVVWTDSFQMCLMFASALVMVFGAMTTIGIKTMWDSAHRTERLLFLDFRLNPTIRHTVWNLVFGYGTTLLALYVGNQAQVHRYLTCRTLRDAKNCFIPRAVWISCPGYILFGILSIIIGLYMSALYENCDPLQTKLVDNSNQLIPLFMQDILSSVPGLPGVYLAGIFSGTLSTMSSGLNTISMVVIEDFIRIHLKSRIHKDKERLISQIICAIFGFVCLEITFLVPRYGSVLQASASVLGIFAGPLLGLFSLGIFFPWVNEKGALGGLFGAMAITFGITTLPTNPQEKSPLACISNCNVQAFENISNIALQRVQPRTTAKPERYEGFQLYRISYMWYSLTACFNCIIIGCIVSHYTGSRDPKDVDPRLIVPVLDDIFPFYYLPEHTKKYYRFGIDHEGKFEKKILSTLFGSKEDVILKSPKDGFSKVANSHSVSFETEL</sequence>
<dbReference type="NCBIfam" id="TIGR00813">
    <property type="entry name" value="sss"/>
    <property type="match status" value="1"/>
</dbReference>
<accession>A0AAE0ZZX7</accession>
<evidence type="ECO:0008006" key="15">
    <source>
        <dbReference type="Google" id="ProtNLM"/>
    </source>
</evidence>
<dbReference type="InterPro" id="IPR051163">
    <property type="entry name" value="Sodium:Solute_Symporter_SSF"/>
</dbReference>
<feature type="transmembrane region" description="Helical" evidence="12">
    <location>
        <begin position="365"/>
        <end position="389"/>
    </location>
</feature>
<dbReference type="InterPro" id="IPR001734">
    <property type="entry name" value="Na/solute_symporter"/>
</dbReference>
<dbReference type="AlphaFoldDB" id="A0AAE0ZZX7"/>
<keyword evidence="7" id="KW-0915">Sodium</keyword>
<dbReference type="EMBL" id="JAWDGP010002926">
    <property type="protein sequence ID" value="KAK3778555.1"/>
    <property type="molecule type" value="Genomic_DNA"/>
</dbReference>
<keyword evidence="5 12" id="KW-0812">Transmembrane</keyword>
<keyword evidence="3" id="KW-0813">Transport</keyword>
<comment type="similarity">
    <text evidence="2 11">Belongs to the sodium:solute symporter (SSF) (TC 2.A.21) family.</text>
</comment>
<keyword evidence="4" id="KW-1003">Cell membrane</keyword>
<name>A0AAE0ZZX7_9GAST</name>
<feature type="transmembrane region" description="Helical" evidence="12">
    <location>
        <begin position="409"/>
        <end position="429"/>
    </location>
</feature>
<dbReference type="Pfam" id="PF00474">
    <property type="entry name" value="SSF"/>
    <property type="match status" value="1"/>
</dbReference>
<dbReference type="PANTHER" id="PTHR42985:SF40">
    <property type="entry name" value="LD47995P-RELATED"/>
    <property type="match status" value="1"/>
</dbReference>
<feature type="transmembrane region" description="Helical" evidence="12">
    <location>
        <begin position="150"/>
        <end position="171"/>
    </location>
</feature>
<dbReference type="GO" id="GO:0005886">
    <property type="term" value="C:plasma membrane"/>
    <property type="evidence" value="ECO:0007669"/>
    <property type="project" value="UniProtKB-SubCell"/>
</dbReference>
<organism evidence="13 14">
    <name type="scientific">Elysia crispata</name>
    <name type="common">lettuce slug</name>
    <dbReference type="NCBI Taxonomy" id="231223"/>
    <lineage>
        <taxon>Eukaryota</taxon>
        <taxon>Metazoa</taxon>
        <taxon>Spiralia</taxon>
        <taxon>Lophotrochozoa</taxon>
        <taxon>Mollusca</taxon>
        <taxon>Gastropoda</taxon>
        <taxon>Heterobranchia</taxon>
        <taxon>Euthyneura</taxon>
        <taxon>Panpulmonata</taxon>
        <taxon>Sacoglossa</taxon>
        <taxon>Placobranchoidea</taxon>
        <taxon>Plakobranchidae</taxon>
        <taxon>Elysia</taxon>
    </lineage>
</organism>
<feature type="transmembrane region" description="Helical" evidence="12">
    <location>
        <begin position="435"/>
        <end position="460"/>
    </location>
</feature>
<dbReference type="PANTHER" id="PTHR42985">
    <property type="entry name" value="SODIUM-COUPLED MONOCARBOXYLATE TRANSPORTER"/>
    <property type="match status" value="1"/>
</dbReference>
<evidence type="ECO:0000256" key="10">
    <source>
        <dbReference type="ARBA" id="ARBA00023201"/>
    </source>
</evidence>
<evidence type="ECO:0000313" key="14">
    <source>
        <dbReference type="Proteomes" id="UP001283361"/>
    </source>
</evidence>
<keyword evidence="9 12" id="KW-0472">Membrane</keyword>
<feature type="transmembrane region" description="Helical" evidence="12">
    <location>
        <begin position="467"/>
        <end position="485"/>
    </location>
</feature>
<dbReference type="CDD" id="cd11492">
    <property type="entry name" value="SLC5sbd_NIS-SMVT"/>
    <property type="match status" value="1"/>
</dbReference>
<feature type="transmembrane region" description="Helical" evidence="12">
    <location>
        <begin position="300"/>
        <end position="326"/>
    </location>
</feature>
<keyword evidence="6 12" id="KW-1133">Transmembrane helix</keyword>
<evidence type="ECO:0000256" key="6">
    <source>
        <dbReference type="ARBA" id="ARBA00022989"/>
    </source>
</evidence>